<keyword evidence="5" id="KW-1185">Reference proteome</keyword>
<keyword evidence="1" id="KW-0472">Membrane</keyword>
<proteinExistence type="predicted"/>
<dbReference type="OrthoDB" id="8905397at2"/>
<evidence type="ECO:0000313" key="4">
    <source>
        <dbReference type="EMBL" id="TFZ01598.1"/>
    </source>
</evidence>
<keyword evidence="1" id="KW-1133">Transmembrane helix</keyword>
<dbReference type="Gene3D" id="2.40.128.580">
    <property type="entry name" value="GXWXG domain"/>
    <property type="match status" value="1"/>
</dbReference>
<sequence length="292" mass="32226">MGRSRRSAGSALAFGLVGLRGFLVFRHDARLAHPLLAVLLQVACLGAVFAAALHGQVAFDLGLVGVTGFLLAWHVHTPSQCRPIYADGRAGRVGDDRLAGLNRSRHDPVRWRSEVNAFYRTVSRGSVRFEDALSLFDSLDAVELDAMLGRWLGAEFPTGHPLDGVLSAYGWQGKHFRTAEHVDPLLFTAGDACSYRLRPLGATWAVQALQAWPALKTPAAARWARPLLPLLSTQRSQARLRMLEFRGVATAAMVYDTVPIIDVFRRIDEARVLGLMDMKGLDRPFFFLLRRG</sequence>
<dbReference type="EMBL" id="SMLL01000003">
    <property type="protein sequence ID" value="TFZ01598.1"/>
    <property type="molecule type" value="Genomic_DNA"/>
</dbReference>
<dbReference type="Proteomes" id="UP000297564">
    <property type="component" value="Unassembled WGS sequence"/>
</dbReference>
<keyword evidence="1" id="KW-0812">Transmembrane</keyword>
<evidence type="ECO:0000259" key="2">
    <source>
        <dbReference type="Pfam" id="PF14231"/>
    </source>
</evidence>
<feature type="domain" description="GXWXG" evidence="2">
    <location>
        <begin position="135"/>
        <end position="189"/>
    </location>
</feature>
<dbReference type="Pfam" id="PF14232">
    <property type="entry name" value="DUF4334"/>
    <property type="match status" value="1"/>
</dbReference>
<protein>
    <submittedName>
        <fullName evidence="4">DUF4334 domain-containing protein</fullName>
    </submittedName>
</protein>
<feature type="domain" description="DUF4334" evidence="3">
    <location>
        <begin position="237"/>
        <end position="291"/>
    </location>
</feature>
<gene>
    <name evidence="4" type="ORF">EZ242_09525</name>
</gene>
<comment type="caution">
    <text evidence="4">The sequence shown here is derived from an EMBL/GenBank/DDBJ whole genome shotgun (WGS) entry which is preliminary data.</text>
</comment>
<feature type="transmembrane region" description="Helical" evidence="1">
    <location>
        <begin position="31"/>
        <end position="50"/>
    </location>
</feature>
<reference evidence="4 5" key="1">
    <citation type="submission" date="2019-03" db="EMBL/GenBank/DDBJ databases">
        <title>Ramlibacter rhizophilus CCTCC AB2015357, whole genome shotgun sequence.</title>
        <authorList>
            <person name="Zhang X."/>
            <person name="Feng G."/>
            <person name="Zhu H."/>
        </authorList>
    </citation>
    <scope>NUCLEOTIDE SEQUENCE [LARGE SCALE GENOMIC DNA]</scope>
    <source>
        <strain evidence="4 5">CCTCC AB2015357</strain>
    </source>
</reference>
<dbReference type="AlphaFoldDB" id="A0A4Z0BTM9"/>
<dbReference type="Pfam" id="PF14231">
    <property type="entry name" value="GXWXG"/>
    <property type="match status" value="1"/>
</dbReference>
<evidence type="ECO:0000256" key="1">
    <source>
        <dbReference type="SAM" id="Phobius"/>
    </source>
</evidence>
<name>A0A4Z0BTM9_9BURK</name>
<accession>A0A4Z0BTM9</accession>
<evidence type="ECO:0000313" key="5">
    <source>
        <dbReference type="Proteomes" id="UP000297564"/>
    </source>
</evidence>
<dbReference type="InterPro" id="IPR025568">
    <property type="entry name" value="DUF4334"/>
</dbReference>
<dbReference type="InterPro" id="IPR025951">
    <property type="entry name" value="GXWXG_dom"/>
</dbReference>
<organism evidence="4 5">
    <name type="scientific">Ramlibacter rhizophilus</name>
    <dbReference type="NCBI Taxonomy" id="1781167"/>
    <lineage>
        <taxon>Bacteria</taxon>
        <taxon>Pseudomonadati</taxon>
        <taxon>Pseudomonadota</taxon>
        <taxon>Betaproteobacteria</taxon>
        <taxon>Burkholderiales</taxon>
        <taxon>Comamonadaceae</taxon>
        <taxon>Ramlibacter</taxon>
    </lineage>
</organism>
<evidence type="ECO:0000259" key="3">
    <source>
        <dbReference type="Pfam" id="PF14232"/>
    </source>
</evidence>